<evidence type="ECO:0000313" key="7">
    <source>
        <dbReference type="EMBL" id="PHT81920.1"/>
    </source>
</evidence>
<reference evidence="7 8" key="2">
    <citation type="journal article" date="2017" name="Genome Biol.">
        <title>New reference genome sequences of hot pepper reveal the massive evolution of plant disease-resistance genes by retroduplication.</title>
        <authorList>
            <person name="Kim S."/>
            <person name="Park J."/>
            <person name="Yeom S.I."/>
            <person name="Kim Y.M."/>
            <person name="Seo E."/>
            <person name="Kim K.T."/>
            <person name="Kim M.S."/>
            <person name="Lee J.M."/>
            <person name="Cheong K."/>
            <person name="Shin H.S."/>
            <person name="Kim S.B."/>
            <person name="Han K."/>
            <person name="Lee J."/>
            <person name="Park M."/>
            <person name="Lee H.A."/>
            <person name="Lee H.Y."/>
            <person name="Lee Y."/>
            <person name="Oh S."/>
            <person name="Lee J.H."/>
            <person name="Choi E."/>
            <person name="Choi E."/>
            <person name="Lee S.E."/>
            <person name="Jeon J."/>
            <person name="Kim H."/>
            <person name="Choi G."/>
            <person name="Song H."/>
            <person name="Lee J."/>
            <person name="Lee S.C."/>
            <person name="Kwon J.K."/>
            <person name="Lee H.Y."/>
            <person name="Koo N."/>
            <person name="Hong Y."/>
            <person name="Kim R.W."/>
            <person name="Kang W.H."/>
            <person name="Huh J.H."/>
            <person name="Kang B.C."/>
            <person name="Yang T.J."/>
            <person name="Lee Y.H."/>
            <person name="Bennetzen J.L."/>
            <person name="Choi D."/>
        </authorList>
    </citation>
    <scope>NUCLEOTIDE SEQUENCE [LARGE SCALE GENOMIC DNA]</scope>
    <source>
        <strain evidence="8">cv. CM334</strain>
    </source>
</reference>
<keyword evidence="2" id="KW-0805">Transcription regulation</keyword>
<evidence type="ECO:0000256" key="1">
    <source>
        <dbReference type="ARBA" id="ARBA00004123"/>
    </source>
</evidence>
<evidence type="ECO:0000256" key="2">
    <source>
        <dbReference type="ARBA" id="ARBA00023015"/>
    </source>
</evidence>
<feature type="region of interest" description="Disordered" evidence="6">
    <location>
        <begin position="71"/>
        <end position="114"/>
    </location>
</feature>
<dbReference type="STRING" id="4072.A0A2G2ZIV7"/>
<evidence type="ECO:0000256" key="3">
    <source>
        <dbReference type="ARBA" id="ARBA00023125"/>
    </source>
</evidence>
<keyword evidence="8" id="KW-1185">Reference proteome</keyword>
<dbReference type="GO" id="GO:0006357">
    <property type="term" value="P:regulation of transcription by RNA polymerase II"/>
    <property type="evidence" value="ECO:0000318"/>
    <property type="project" value="GO_Central"/>
</dbReference>
<dbReference type="PANTHER" id="PTHR12632">
    <property type="entry name" value="TRANSCRIPTION FACTOR NF-Y ALPHA-RELATED"/>
    <property type="match status" value="1"/>
</dbReference>
<dbReference type="GO" id="GO:0005634">
    <property type="term" value="C:nucleus"/>
    <property type="evidence" value="ECO:0007669"/>
    <property type="project" value="UniProtKB-SubCell"/>
</dbReference>
<name>A0A2G2ZIV7_CAPAN</name>
<evidence type="ECO:0000313" key="8">
    <source>
        <dbReference type="Proteomes" id="UP000222542"/>
    </source>
</evidence>
<gene>
    <name evidence="7" type="ORF">T459_14935</name>
</gene>
<proteinExistence type="predicted"/>
<feature type="compositionally biased region" description="Basic and acidic residues" evidence="6">
    <location>
        <begin position="78"/>
        <end position="94"/>
    </location>
</feature>
<evidence type="ECO:0000256" key="5">
    <source>
        <dbReference type="ARBA" id="ARBA00023242"/>
    </source>
</evidence>
<accession>A0A2G2ZIV7</accession>
<dbReference type="PROSITE" id="PS51152">
    <property type="entry name" value="NFYA_HAP2_2"/>
    <property type="match status" value="1"/>
</dbReference>
<keyword evidence="3" id="KW-0238">DNA-binding</keyword>
<dbReference type="AlphaFoldDB" id="A0A2G2ZIV7"/>
<comment type="subcellular location">
    <subcellularLocation>
        <location evidence="1">Nucleus</location>
    </subcellularLocation>
</comment>
<comment type="caution">
    <text evidence="7">The sequence shown here is derived from an EMBL/GenBank/DDBJ whole genome shotgun (WGS) entry which is preliminary data.</text>
</comment>
<reference evidence="7 8" key="1">
    <citation type="journal article" date="2014" name="Nat. Genet.">
        <title>Genome sequence of the hot pepper provides insights into the evolution of pungency in Capsicum species.</title>
        <authorList>
            <person name="Kim S."/>
            <person name="Park M."/>
            <person name="Yeom S.I."/>
            <person name="Kim Y.M."/>
            <person name="Lee J.M."/>
            <person name="Lee H.A."/>
            <person name="Seo E."/>
            <person name="Choi J."/>
            <person name="Cheong K."/>
            <person name="Kim K.T."/>
            <person name="Jung K."/>
            <person name="Lee G.W."/>
            <person name="Oh S.K."/>
            <person name="Bae C."/>
            <person name="Kim S.B."/>
            <person name="Lee H.Y."/>
            <person name="Kim S.Y."/>
            <person name="Kim M.S."/>
            <person name="Kang B.C."/>
            <person name="Jo Y.D."/>
            <person name="Yang H.B."/>
            <person name="Jeong H.J."/>
            <person name="Kang W.H."/>
            <person name="Kwon J.K."/>
            <person name="Shin C."/>
            <person name="Lim J.Y."/>
            <person name="Park J.H."/>
            <person name="Huh J.H."/>
            <person name="Kim J.S."/>
            <person name="Kim B.D."/>
            <person name="Cohen O."/>
            <person name="Paran I."/>
            <person name="Suh M.C."/>
            <person name="Lee S.B."/>
            <person name="Kim Y.K."/>
            <person name="Shin Y."/>
            <person name="Noh S.J."/>
            <person name="Park J."/>
            <person name="Seo Y.S."/>
            <person name="Kwon S.Y."/>
            <person name="Kim H.A."/>
            <person name="Park J.M."/>
            <person name="Kim H.J."/>
            <person name="Choi S.B."/>
            <person name="Bosland P.W."/>
            <person name="Reeves G."/>
            <person name="Jo S.H."/>
            <person name="Lee B.W."/>
            <person name="Cho H.T."/>
            <person name="Choi H.S."/>
            <person name="Lee M.S."/>
            <person name="Yu Y."/>
            <person name="Do Choi Y."/>
            <person name="Park B.S."/>
            <person name="van Deynze A."/>
            <person name="Ashrafi H."/>
            <person name="Hill T."/>
            <person name="Kim W.T."/>
            <person name="Pai H.S."/>
            <person name="Ahn H.K."/>
            <person name="Yeam I."/>
            <person name="Giovannoni J.J."/>
            <person name="Rose J.K."/>
            <person name="Sorensen I."/>
            <person name="Lee S.J."/>
            <person name="Kim R.W."/>
            <person name="Choi I.Y."/>
            <person name="Choi B.S."/>
            <person name="Lim J.S."/>
            <person name="Lee Y.H."/>
            <person name="Choi D."/>
        </authorList>
    </citation>
    <scope>NUCLEOTIDE SEQUENCE [LARGE SCALE GENOMIC DNA]</scope>
    <source>
        <strain evidence="8">cv. CM334</strain>
    </source>
</reference>
<dbReference type="GO" id="GO:0000981">
    <property type="term" value="F:DNA-binding transcription factor activity, RNA polymerase II-specific"/>
    <property type="evidence" value="ECO:0000318"/>
    <property type="project" value="GO_Central"/>
</dbReference>
<organism evidence="7 8">
    <name type="scientific">Capsicum annuum</name>
    <name type="common">Capsicum pepper</name>
    <dbReference type="NCBI Taxonomy" id="4072"/>
    <lineage>
        <taxon>Eukaryota</taxon>
        <taxon>Viridiplantae</taxon>
        <taxon>Streptophyta</taxon>
        <taxon>Embryophyta</taxon>
        <taxon>Tracheophyta</taxon>
        <taxon>Spermatophyta</taxon>
        <taxon>Magnoliopsida</taxon>
        <taxon>eudicotyledons</taxon>
        <taxon>Gunneridae</taxon>
        <taxon>Pentapetalae</taxon>
        <taxon>asterids</taxon>
        <taxon>lamiids</taxon>
        <taxon>Solanales</taxon>
        <taxon>Solanaceae</taxon>
        <taxon>Solanoideae</taxon>
        <taxon>Capsiceae</taxon>
        <taxon>Capsicum</taxon>
    </lineage>
</organism>
<evidence type="ECO:0000256" key="6">
    <source>
        <dbReference type="SAM" id="MobiDB-lite"/>
    </source>
</evidence>
<dbReference type="Proteomes" id="UP000222542">
    <property type="component" value="Unassembled WGS sequence"/>
</dbReference>
<keyword evidence="5" id="KW-0539">Nucleus</keyword>
<feature type="compositionally biased region" description="Polar residues" evidence="6">
    <location>
        <begin position="95"/>
        <end position="108"/>
    </location>
</feature>
<dbReference type="Gramene" id="PHT81920">
    <property type="protein sequence ID" value="PHT81920"/>
    <property type="gene ID" value="T459_14935"/>
</dbReference>
<protein>
    <submittedName>
        <fullName evidence="7">Uncharacterized protein</fullName>
    </submittedName>
</protein>
<keyword evidence="4" id="KW-0804">Transcription</keyword>
<dbReference type="Gene3D" id="6.10.250.2430">
    <property type="match status" value="1"/>
</dbReference>
<dbReference type="GO" id="GO:0003677">
    <property type="term" value="F:DNA binding"/>
    <property type="evidence" value="ECO:0007669"/>
    <property type="project" value="UniProtKB-KW"/>
</dbReference>
<dbReference type="EMBL" id="AYRZ02000005">
    <property type="protein sequence ID" value="PHT81920.1"/>
    <property type="molecule type" value="Genomic_DNA"/>
</dbReference>
<dbReference type="InterPro" id="IPR001289">
    <property type="entry name" value="NFYA"/>
</dbReference>
<sequence>MLSLSKPSTGELGERPCKAASLSVTSMSASQLLSGRAGESGHAFIASMLLVFHCIEEGDVLRDQLEHAPSKKTGVESVLKHHSDIKKSESKFQDQDSTSTLSTGQSNHMEAAMGKSESATNTLPWPQVHHDHPTACLSYPWDDTYFGRLIATYGSKAIIYPQIVGVTSTRVALPLECTESLPIYVNAKQYSAILKRRQVARYLVTWFSTQRVVVGRLLTNLVLMRQASSMAMTCSSSQSLESLASLFTWVLPCRKLKTSCMLEPDSTLVLSIVVVPTQAALQMHSYWCTQMDNQQFILGYVTLPFPD</sequence>
<evidence type="ECO:0000256" key="4">
    <source>
        <dbReference type="ARBA" id="ARBA00023163"/>
    </source>
</evidence>